<comment type="caution">
    <text evidence="10">The sequence shown here is derived from an EMBL/GenBank/DDBJ whole genome shotgun (WGS) entry which is preliminary data.</text>
</comment>
<dbReference type="PANTHER" id="PTHR11059">
    <property type="entry name" value="DNA REPAIR PROTEIN RECN"/>
    <property type="match status" value="1"/>
</dbReference>
<name>A0ABQ6G2J8_9CHLR</name>
<comment type="similarity">
    <text evidence="1">Belongs to the RecN family.</text>
</comment>
<keyword evidence="8" id="KW-0175">Coiled coil</keyword>
<organism evidence="10 11">
    <name type="scientific">Dictyobacter halimunensis</name>
    <dbReference type="NCBI Taxonomy" id="3026934"/>
    <lineage>
        <taxon>Bacteria</taxon>
        <taxon>Bacillati</taxon>
        <taxon>Chloroflexota</taxon>
        <taxon>Ktedonobacteria</taxon>
        <taxon>Ktedonobacterales</taxon>
        <taxon>Dictyobacteraceae</taxon>
        <taxon>Dictyobacter</taxon>
    </lineage>
</organism>
<feature type="coiled-coil region" evidence="8">
    <location>
        <begin position="216"/>
        <end position="250"/>
    </location>
</feature>
<dbReference type="InterPro" id="IPR038729">
    <property type="entry name" value="Rad50/SbcC_AAA"/>
</dbReference>
<evidence type="ECO:0000256" key="8">
    <source>
        <dbReference type="SAM" id="Coils"/>
    </source>
</evidence>
<dbReference type="Proteomes" id="UP001344906">
    <property type="component" value="Unassembled WGS sequence"/>
</dbReference>
<gene>
    <name evidence="10" type="ORF">KDH_63060</name>
</gene>
<reference evidence="10 11" key="1">
    <citation type="submission" date="2023-02" db="EMBL/GenBank/DDBJ databases">
        <title>Dictyobacter halimunensis sp. nov., a new member of the class Ktedonobacteria from forest soil in a geothermal area.</title>
        <authorList>
            <person name="Rachmania M.K."/>
            <person name="Ningsih F."/>
            <person name="Sakai Y."/>
            <person name="Yabe S."/>
            <person name="Yokota A."/>
            <person name="Sjamsuridzal W."/>
        </authorList>
    </citation>
    <scope>NUCLEOTIDE SEQUENCE [LARGE SCALE GENOMIC DNA]</scope>
    <source>
        <strain evidence="10 11">S3.2.2.5</strain>
    </source>
</reference>
<evidence type="ECO:0000256" key="7">
    <source>
        <dbReference type="ARBA" id="ARBA00033408"/>
    </source>
</evidence>
<evidence type="ECO:0000256" key="2">
    <source>
        <dbReference type="ARBA" id="ARBA00021315"/>
    </source>
</evidence>
<keyword evidence="4" id="KW-0227">DNA damage</keyword>
<keyword evidence="5" id="KW-0067">ATP-binding</keyword>
<evidence type="ECO:0000259" key="9">
    <source>
        <dbReference type="Pfam" id="PF13476"/>
    </source>
</evidence>
<keyword evidence="3" id="KW-0547">Nucleotide-binding</keyword>
<dbReference type="PANTHER" id="PTHR11059:SF0">
    <property type="entry name" value="DNA REPAIR PROTEIN RECN"/>
    <property type="match status" value="1"/>
</dbReference>
<keyword evidence="11" id="KW-1185">Reference proteome</keyword>
<evidence type="ECO:0000313" key="10">
    <source>
        <dbReference type="EMBL" id="GLV59480.1"/>
    </source>
</evidence>
<dbReference type="Pfam" id="PF13476">
    <property type="entry name" value="AAA_23"/>
    <property type="match status" value="1"/>
</dbReference>
<evidence type="ECO:0000256" key="6">
    <source>
        <dbReference type="ARBA" id="ARBA00023204"/>
    </source>
</evidence>
<evidence type="ECO:0000256" key="5">
    <source>
        <dbReference type="ARBA" id="ARBA00022840"/>
    </source>
</evidence>
<dbReference type="EMBL" id="BSRI01000002">
    <property type="protein sequence ID" value="GLV59480.1"/>
    <property type="molecule type" value="Genomic_DNA"/>
</dbReference>
<accession>A0ABQ6G2J8</accession>
<feature type="domain" description="Rad50/SbcC-type AAA" evidence="9">
    <location>
        <begin position="4"/>
        <end position="267"/>
    </location>
</feature>
<evidence type="ECO:0000313" key="11">
    <source>
        <dbReference type="Proteomes" id="UP001344906"/>
    </source>
</evidence>
<dbReference type="SUPFAM" id="SSF52540">
    <property type="entry name" value="P-loop containing nucleoside triphosphate hydrolases"/>
    <property type="match status" value="1"/>
</dbReference>
<dbReference type="RefSeq" id="WP_338256139.1">
    <property type="nucleotide sequence ID" value="NZ_BSRI01000002.1"/>
</dbReference>
<sequence length="647" mass="72682">MLLELTIKDFAIIDRLQIRLNRNFNVFTGETGAGKSIIIDAVNALLGGKIGAEFVRAGCDRATVEGVFSVGALPQPPTDWLPFEEDAEATATNGSPLLTLIEQTERGTTNGNGAAAQSADALVALSSLLQEYDLYPEDGQLILTRDIFRSGRTVARINGRALSLHILQQVASWLVDIHGQSENISLLRPDQHINFLDRYAETLPLREQLAEKVSEWRNARKKLISLQQNIREQERRAEFLRFEIEEIEKASLRPGEVEELEEERKILNNAERLRELCSHIYGSIQGSEMGGDGFQAALDQIRQAQRSLSELVRLDKTMEEYEEALAGAIYQLEDVATSISSYEADIEDDPNRLADVEERLDQIAKLKRKYGDTIEEILQHMADDQAELETIDNRDELIIKLKRQDGQFRREIGALAQALSERRSEVAQSLSLAMEEQLNDLNMRRARFQVEIIQTPDGHGVPVTLNGQEEQYYACDLTGVDRVQFLIAPNPGEPFKPLTKIASGGETSRLMLALKTILADADATPTLIFDEIDAGISGRSGQVVGEKLWQLTSNHQIICVTHLPQIAAFADTHYNVNKQIFDNRTMTIVNELRPEQRVREIAHIMGGNVTDIAMKSAEEMLGRSDMWKANWLRQKGRSEQARESIER</sequence>
<dbReference type="InterPro" id="IPR004604">
    <property type="entry name" value="DNA_recomb/repair_RecN"/>
</dbReference>
<dbReference type="InterPro" id="IPR027417">
    <property type="entry name" value="P-loop_NTPase"/>
</dbReference>
<keyword evidence="6" id="KW-0234">DNA repair</keyword>
<protein>
    <recommendedName>
        <fullName evidence="2">DNA repair protein RecN</fullName>
    </recommendedName>
    <alternativeName>
        <fullName evidence="7">Recombination protein N</fullName>
    </alternativeName>
</protein>
<evidence type="ECO:0000256" key="1">
    <source>
        <dbReference type="ARBA" id="ARBA00009441"/>
    </source>
</evidence>
<evidence type="ECO:0000256" key="4">
    <source>
        <dbReference type="ARBA" id="ARBA00022763"/>
    </source>
</evidence>
<dbReference type="CDD" id="cd03241">
    <property type="entry name" value="ABC_RecN"/>
    <property type="match status" value="2"/>
</dbReference>
<dbReference type="NCBIfam" id="TIGR00634">
    <property type="entry name" value="recN"/>
    <property type="match status" value="1"/>
</dbReference>
<dbReference type="Gene3D" id="3.40.50.300">
    <property type="entry name" value="P-loop containing nucleotide triphosphate hydrolases"/>
    <property type="match status" value="2"/>
</dbReference>
<evidence type="ECO:0000256" key="3">
    <source>
        <dbReference type="ARBA" id="ARBA00022741"/>
    </source>
</evidence>
<proteinExistence type="inferred from homology"/>